<organism evidence="3">
    <name type="scientific">Streptomyces sp. R39</name>
    <dbReference type="NCBI Taxonomy" id="3238631"/>
    <lineage>
        <taxon>Bacteria</taxon>
        <taxon>Bacillati</taxon>
        <taxon>Actinomycetota</taxon>
        <taxon>Actinomycetes</taxon>
        <taxon>Kitasatosporales</taxon>
        <taxon>Streptomycetaceae</taxon>
        <taxon>Streptomyces</taxon>
    </lineage>
</organism>
<dbReference type="InterPro" id="IPR003347">
    <property type="entry name" value="JmjC_dom"/>
</dbReference>
<protein>
    <recommendedName>
        <fullName evidence="2">JmjC domain-containing protein</fullName>
    </recommendedName>
</protein>
<dbReference type="EMBL" id="CP163441">
    <property type="protein sequence ID" value="XDQ43248.1"/>
    <property type="molecule type" value="Genomic_DNA"/>
</dbReference>
<gene>
    <name evidence="3" type="ORF">AB5J52_13825</name>
</gene>
<feature type="compositionally biased region" description="Basic and acidic residues" evidence="1">
    <location>
        <begin position="181"/>
        <end position="193"/>
    </location>
</feature>
<evidence type="ECO:0000313" key="3">
    <source>
        <dbReference type="EMBL" id="XDQ43248.1"/>
    </source>
</evidence>
<feature type="region of interest" description="Disordered" evidence="1">
    <location>
        <begin position="173"/>
        <end position="193"/>
    </location>
</feature>
<name>A0AB39QLX5_9ACTN</name>
<reference evidence="3" key="1">
    <citation type="submission" date="2024-07" db="EMBL/GenBank/DDBJ databases">
        <authorList>
            <person name="Yu S.T."/>
        </authorList>
    </citation>
    <scope>NUCLEOTIDE SEQUENCE</scope>
    <source>
        <strain evidence="3">R39</strain>
    </source>
</reference>
<accession>A0AB39QLX5</accession>
<dbReference type="RefSeq" id="WP_181801427.1">
    <property type="nucleotide sequence ID" value="NZ_CP163441.1"/>
</dbReference>
<sequence>MTTLVTTAEEFTERWRIPPNLRVGGDLTDTGYAFPPARDVLDVIRRDEEVRFTILGDEDWSVRMDRTAAFRTAPIDEVVTWSFRLVHFNLVRFYDGLLSGFQQHVMIPWRTQMSSWGFTWQRCAPILFVSTAGVSSTYHNDNSHGLVWQIEGTKTFHSYNDPDKHLSAEAAVLSQTTGEEPPEHDPAERQSVRMDPDDRLWSHALTPHWVTTESPMAMSVTLAHGGLCHQGRFSDRELALRAYWDRRPEDAWKMDLRNVRY</sequence>
<dbReference type="SUPFAM" id="SSF51197">
    <property type="entry name" value="Clavaminate synthase-like"/>
    <property type="match status" value="1"/>
</dbReference>
<dbReference type="PROSITE" id="PS51184">
    <property type="entry name" value="JMJC"/>
    <property type="match status" value="1"/>
</dbReference>
<evidence type="ECO:0000259" key="2">
    <source>
        <dbReference type="PROSITE" id="PS51184"/>
    </source>
</evidence>
<dbReference type="Gene3D" id="2.60.120.650">
    <property type="entry name" value="Cupin"/>
    <property type="match status" value="1"/>
</dbReference>
<proteinExistence type="predicted"/>
<evidence type="ECO:0000256" key="1">
    <source>
        <dbReference type="SAM" id="MobiDB-lite"/>
    </source>
</evidence>
<dbReference type="AlphaFoldDB" id="A0AB39QLX5"/>
<feature type="domain" description="JmjC" evidence="2">
    <location>
        <begin position="75"/>
        <end position="239"/>
    </location>
</feature>